<name>A0AAD1Y3X8_EUPCR</name>
<sequence>MKLNTKKLTLTCRSYHRLMVLTHLLLKMSFKITKEKNPTQTVTKRDLKGLRKYRDNSSSYEFFQSKAERSYAKSDHSQTDKNRTRKRLKHSEKRQACLAENTKEDCGLKKRIIKCKKDQEKQRTVESSQHPLKIILDNNKLAVQGNNIESKVPCMMVKTCNNSKTILPLQPARIMVLPLDKDGVLELTKESSTGNVLCTSSIKQAPLPNLKLYSADKGKFVPKDSPIQIQNERKERDIHMENIQALNTPVPTEQHLTLHNSKTIITRLIQNVMQNYCHCYY</sequence>
<accession>A0AAD1Y3X8</accession>
<reference evidence="2" key="1">
    <citation type="submission" date="2023-07" db="EMBL/GenBank/DDBJ databases">
        <authorList>
            <consortium name="AG Swart"/>
            <person name="Singh M."/>
            <person name="Singh A."/>
            <person name="Seah K."/>
            <person name="Emmerich C."/>
        </authorList>
    </citation>
    <scope>NUCLEOTIDE SEQUENCE</scope>
    <source>
        <strain evidence="2">DP1</strain>
    </source>
</reference>
<evidence type="ECO:0000313" key="2">
    <source>
        <dbReference type="EMBL" id="CAI2384330.1"/>
    </source>
</evidence>
<comment type="caution">
    <text evidence="2">The sequence shown here is derived from an EMBL/GenBank/DDBJ whole genome shotgun (WGS) entry which is preliminary data.</text>
</comment>
<proteinExistence type="predicted"/>
<evidence type="ECO:0000256" key="1">
    <source>
        <dbReference type="SAM" id="MobiDB-lite"/>
    </source>
</evidence>
<feature type="compositionally biased region" description="Basic and acidic residues" evidence="1">
    <location>
        <begin position="69"/>
        <end position="82"/>
    </location>
</feature>
<evidence type="ECO:0000313" key="3">
    <source>
        <dbReference type="Proteomes" id="UP001295684"/>
    </source>
</evidence>
<keyword evidence="3" id="KW-1185">Reference proteome</keyword>
<feature type="compositionally biased region" description="Basic residues" evidence="1">
    <location>
        <begin position="83"/>
        <end position="92"/>
    </location>
</feature>
<feature type="region of interest" description="Disordered" evidence="1">
    <location>
        <begin position="69"/>
        <end position="94"/>
    </location>
</feature>
<dbReference type="EMBL" id="CAMPGE010026655">
    <property type="protein sequence ID" value="CAI2384330.1"/>
    <property type="molecule type" value="Genomic_DNA"/>
</dbReference>
<protein>
    <submittedName>
        <fullName evidence="2">Uncharacterized protein</fullName>
    </submittedName>
</protein>
<dbReference type="Proteomes" id="UP001295684">
    <property type="component" value="Unassembled WGS sequence"/>
</dbReference>
<organism evidence="2 3">
    <name type="scientific">Euplotes crassus</name>
    <dbReference type="NCBI Taxonomy" id="5936"/>
    <lineage>
        <taxon>Eukaryota</taxon>
        <taxon>Sar</taxon>
        <taxon>Alveolata</taxon>
        <taxon>Ciliophora</taxon>
        <taxon>Intramacronucleata</taxon>
        <taxon>Spirotrichea</taxon>
        <taxon>Hypotrichia</taxon>
        <taxon>Euplotida</taxon>
        <taxon>Euplotidae</taxon>
        <taxon>Moneuplotes</taxon>
    </lineage>
</organism>
<dbReference type="AlphaFoldDB" id="A0AAD1Y3X8"/>
<gene>
    <name evidence="2" type="ORF">ECRASSUSDP1_LOCUS25855</name>
</gene>